<keyword evidence="3" id="KW-1185">Reference proteome</keyword>
<reference evidence="2 3" key="1">
    <citation type="submission" date="2014-10" db="EMBL/GenBank/DDBJ databases">
        <title>Draft genome of the hookworm Ancylostoma caninum.</title>
        <authorList>
            <person name="Mitreva M."/>
        </authorList>
    </citation>
    <scope>NUCLEOTIDE SEQUENCE [LARGE SCALE GENOMIC DNA]</scope>
    <source>
        <strain evidence="2 3">Baltimore</strain>
    </source>
</reference>
<sequence>MSCPSTQRLMKMMSKRRERLNSEISVLNLERKKARRRITTCLQVEVTRAKKRVKKKRRKALTVMKTLIIL</sequence>
<dbReference type="Proteomes" id="UP000252519">
    <property type="component" value="Unassembled WGS sequence"/>
</dbReference>
<dbReference type="EMBL" id="JOJR01000326">
    <property type="protein sequence ID" value="RCN39664.1"/>
    <property type="molecule type" value="Genomic_DNA"/>
</dbReference>
<feature type="coiled-coil region" evidence="1">
    <location>
        <begin position="10"/>
        <end position="37"/>
    </location>
</feature>
<organism evidence="2 3">
    <name type="scientific">Ancylostoma caninum</name>
    <name type="common">Dog hookworm</name>
    <dbReference type="NCBI Taxonomy" id="29170"/>
    <lineage>
        <taxon>Eukaryota</taxon>
        <taxon>Metazoa</taxon>
        <taxon>Ecdysozoa</taxon>
        <taxon>Nematoda</taxon>
        <taxon>Chromadorea</taxon>
        <taxon>Rhabditida</taxon>
        <taxon>Rhabditina</taxon>
        <taxon>Rhabditomorpha</taxon>
        <taxon>Strongyloidea</taxon>
        <taxon>Ancylostomatidae</taxon>
        <taxon>Ancylostomatinae</taxon>
        <taxon>Ancylostoma</taxon>
    </lineage>
</organism>
<gene>
    <name evidence="2" type="ORF">ANCCAN_14406</name>
</gene>
<name>A0A368G5E1_ANCCA</name>
<evidence type="ECO:0000256" key="1">
    <source>
        <dbReference type="SAM" id="Coils"/>
    </source>
</evidence>
<keyword evidence="1" id="KW-0175">Coiled coil</keyword>
<comment type="caution">
    <text evidence="2">The sequence shown here is derived from an EMBL/GenBank/DDBJ whole genome shotgun (WGS) entry which is preliminary data.</text>
</comment>
<evidence type="ECO:0000313" key="2">
    <source>
        <dbReference type="EMBL" id="RCN39664.1"/>
    </source>
</evidence>
<protein>
    <submittedName>
        <fullName evidence="2">Uncharacterized protein</fullName>
    </submittedName>
</protein>
<dbReference type="AlphaFoldDB" id="A0A368G5E1"/>
<proteinExistence type="predicted"/>
<evidence type="ECO:0000313" key="3">
    <source>
        <dbReference type="Proteomes" id="UP000252519"/>
    </source>
</evidence>
<accession>A0A368G5E1</accession>